<dbReference type="Proteomes" id="UP001365128">
    <property type="component" value="Unassembled WGS sequence"/>
</dbReference>
<dbReference type="InterPro" id="IPR000782">
    <property type="entry name" value="FAS1_domain"/>
</dbReference>
<dbReference type="PANTHER" id="PTHR10900:SF77">
    <property type="entry name" value="FI19380P1"/>
    <property type="match status" value="1"/>
</dbReference>
<proteinExistence type="predicted"/>
<feature type="domain" description="FAS1" evidence="3">
    <location>
        <begin position="169"/>
        <end position="297"/>
    </location>
</feature>
<dbReference type="EMBL" id="JBBPDW010000036">
    <property type="protein sequence ID" value="KAK7536616.1"/>
    <property type="molecule type" value="Genomic_DNA"/>
</dbReference>
<dbReference type="PANTHER" id="PTHR10900">
    <property type="entry name" value="PERIOSTIN-RELATED"/>
    <property type="match status" value="1"/>
</dbReference>
<accession>A0ABR1LN57</accession>
<feature type="chain" id="PRO_5045240514" evidence="2">
    <location>
        <begin position="20"/>
        <end position="420"/>
    </location>
</feature>
<dbReference type="InterPro" id="IPR050904">
    <property type="entry name" value="Adhesion/Biosynth-related"/>
</dbReference>
<dbReference type="SUPFAM" id="SSF82153">
    <property type="entry name" value="FAS1 domain"/>
    <property type="match status" value="2"/>
</dbReference>
<feature type="compositionally biased region" description="Polar residues" evidence="1">
    <location>
        <begin position="371"/>
        <end position="383"/>
    </location>
</feature>
<dbReference type="Gene3D" id="2.30.180.10">
    <property type="entry name" value="FAS1 domain"/>
    <property type="match status" value="2"/>
</dbReference>
<reference evidence="4 5" key="1">
    <citation type="submission" date="2024-04" db="EMBL/GenBank/DDBJ databases">
        <title>Phyllosticta paracitricarpa is synonymous to the EU quarantine fungus P. citricarpa based on phylogenomic analyses.</title>
        <authorList>
            <consortium name="Lawrence Berkeley National Laboratory"/>
            <person name="Van Ingen-Buijs V.A."/>
            <person name="Van Westerhoven A.C."/>
            <person name="Haridas S."/>
            <person name="Skiadas P."/>
            <person name="Martin F."/>
            <person name="Groenewald J.Z."/>
            <person name="Crous P.W."/>
            <person name="Seidl M.F."/>
        </authorList>
    </citation>
    <scope>NUCLEOTIDE SEQUENCE [LARGE SCALE GENOMIC DNA]</scope>
    <source>
        <strain evidence="4 5">CBS 122670</strain>
    </source>
</reference>
<feature type="signal peptide" evidence="2">
    <location>
        <begin position="1"/>
        <end position="19"/>
    </location>
</feature>
<dbReference type="InterPro" id="IPR036378">
    <property type="entry name" value="FAS1_dom_sf"/>
</dbReference>
<protein>
    <submittedName>
        <fullName evidence="4">FAS1 domain-containing protein</fullName>
    </submittedName>
</protein>
<evidence type="ECO:0000259" key="3">
    <source>
        <dbReference type="PROSITE" id="PS50213"/>
    </source>
</evidence>
<evidence type="ECO:0000313" key="4">
    <source>
        <dbReference type="EMBL" id="KAK7536616.1"/>
    </source>
</evidence>
<keyword evidence="5" id="KW-1185">Reference proteome</keyword>
<comment type="caution">
    <text evidence="4">The sequence shown here is derived from an EMBL/GenBank/DDBJ whole genome shotgun (WGS) entry which is preliminary data.</text>
</comment>
<evidence type="ECO:0000256" key="1">
    <source>
        <dbReference type="SAM" id="MobiDB-lite"/>
    </source>
</evidence>
<dbReference type="SMART" id="SM00554">
    <property type="entry name" value="FAS1"/>
    <property type="match status" value="2"/>
</dbReference>
<sequence>MHFRNVLLAAFAGFASVNAQTIIDILNNTPELSTLKSLITKYQDLLQLLSQASDITVVAPTNDAFQKFLHENPGADQNRDLVENLITYHVITGIYDSAAITGSPGPKFPPTLLSNPDYSLVSGGQRVKAAAEGSSVVFTSGLLKKSTVTKADVRFTGGVAHLVDGVLAFPRTTSETALVAGLNKLVEAINTAGLDDHFDSASDVTVFAPSEDAFNAIAGTIAGLTPDDLRTILTYHIVPDTVAYSQTLSDGLTLSTVQGASVTIKVSGGTITINDAKVVTADVLLKNGVAHVIEKIRGRTGAFLSFLFTVIRFFHARECCTPKSKLTHDSLTNRVLQPSGQAGAGTGPGAGGTGGGMVGGGMNNQTNVTVPGTNFTASGAPTPTNTPVVSTGAAVANWAGMGIDKAMAAGLAALALGAAI</sequence>
<dbReference type="PROSITE" id="PS50213">
    <property type="entry name" value="FAS1"/>
    <property type="match status" value="2"/>
</dbReference>
<organism evidence="4 5">
    <name type="scientific">Phyllosticta citricarpa</name>
    <dbReference type="NCBI Taxonomy" id="55181"/>
    <lineage>
        <taxon>Eukaryota</taxon>
        <taxon>Fungi</taxon>
        <taxon>Dikarya</taxon>
        <taxon>Ascomycota</taxon>
        <taxon>Pezizomycotina</taxon>
        <taxon>Dothideomycetes</taxon>
        <taxon>Dothideomycetes incertae sedis</taxon>
        <taxon>Botryosphaeriales</taxon>
        <taxon>Phyllostictaceae</taxon>
        <taxon>Phyllosticta</taxon>
    </lineage>
</organism>
<dbReference type="Pfam" id="PF02469">
    <property type="entry name" value="Fasciclin"/>
    <property type="match status" value="2"/>
</dbReference>
<feature type="domain" description="FAS1" evidence="3">
    <location>
        <begin position="19"/>
        <end position="167"/>
    </location>
</feature>
<name>A0ABR1LN57_9PEZI</name>
<feature type="region of interest" description="Disordered" evidence="1">
    <location>
        <begin position="337"/>
        <end position="383"/>
    </location>
</feature>
<keyword evidence="2" id="KW-0732">Signal</keyword>
<evidence type="ECO:0000313" key="5">
    <source>
        <dbReference type="Proteomes" id="UP001365128"/>
    </source>
</evidence>
<gene>
    <name evidence="4" type="ORF">IWX46DRAFT_583866</name>
</gene>
<feature type="compositionally biased region" description="Gly residues" evidence="1">
    <location>
        <begin position="342"/>
        <end position="362"/>
    </location>
</feature>
<evidence type="ECO:0000256" key="2">
    <source>
        <dbReference type="SAM" id="SignalP"/>
    </source>
</evidence>